<accession>A0A6P2D2C0</accession>
<dbReference type="Proteomes" id="UP000464178">
    <property type="component" value="Chromosome"/>
</dbReference>
<dbReference type="AlphaFoldDB" id="A0A6P2D2C0"/>
<sequence length="74" mass="8063">MYQQARRWLAAGCFEDMAHDLRALLRIAGGRNPSPSAVILDGRTLQSTPESGARAEFDGHKMRNGSKIHIAVGT</sequence>
<keyword evidence="2" id="KW-1185">Reference proteome</keyword>
<evidence type="ECO:0000313" key="1">
    <source>
        <dbReference type="EMBL" id="VTR94234.1"/>
    </source>
</evidence>
<dbReference type="KEGG" id="gms:SOIL9_34800"/>
<proteinExistence type="predicted"/>
<evidence type="ECO:0000313" key="2">
    <source>
        <dbReference type="Proteomes" id="UP000464178"/>
    </source>
</evidence>
<reference evidence="1 2" key="1">
    <citation type="submission" date="2019-05" db="EMBL/GenBank/DDBJ databases">
        <authorList>
            <consortium name="Science for Life Laboratories"/>
        </authorList>
    </citation>
    <scope>NUCLEOTIDE SEQUENCE [LARGE SCALE GENOMIC DNA]</scope>
    <source>
        <strain evidence="1">Soil9</strain>
    </source>
</reference>
<dbReference type="EMBL" id="LR593886">
    <property type="protein sequence ID" value="VTR94234.1"/>
    <property type="molecule type" value="Genomic_DNA"/>
</dbReference>
<dbReference type="PANTHER" id="PTHR30007:SF0">
    <property type="entry name" value="TRANSPOSASE"/>
    <property type="match status" value="1"/>
</dbReference>
<organism evidence="1 2">
    <name type="scientific">Gemmata massiliana</name>
    <dbReference type="NCBI Taxonomy" id="1210884"/>
    <lineage>
        <taxon>Bacteria</taxon>
        <taxon>Pseudomonadati</taxon>
        <taxon>Planctomycetota</taxon>
        <taxon>Planctomycetia</taxon>
        <taxon>Gemmatales</taxon>
        <taxon>Gemmataceae</taxon>
        <taxon>Gemmata</taxon>
    </lineage>
</organism>
<name>A0A6P2D2C0_9BACT</name>
<gene>
    <name evidence="1" type="ORF">SOIL9_34800</name>
</gene>
<protein>
    <submittedName>
        <fullName evidence="1">Transposase: Transposase</fullName>
    </submittedName>
</protein>
<dbReference type="PANTHER" id="PTHR30007">
    <property type="entry name" value="PHP DOMAIN PROTEIN"/>
    <property type="match status" value="1"/>
</dbReference>